<protein>
    <submittedName>
        <fullName evidence="2">Papilin</fullName>
    </submittedName>
</protein>
<dbReference type="OrthoDB" id="6413845at2759"/>
<sequence length="62" mass="6871">MFILLGLVIVAFADECPSNYHYNDCGSACQITCENYKDPLLLCTRICVLGCLCDEVEGYVNT</sequence>
<dbReference type="Gene3D" id="2.10.25.10">
    <property type="entry name" value="Laminin"/>
    <property type="match status" value="1"/>
</dbReference>
<dbReference type="Pfam" id="PF01826">
    <property type="entry name" value="TIL"/>
    <property type="match status" value="1"/>
</dbReference>
<dbReference type="InterPro" id="IPR036084">
    <property type="entry name" value="Ser_inhib-like_sf"/>
</dbReference>
<dbReference type="SUPFAM" id="SSF57567">
    <property type="entry name" value="Serine protease inhibitors"/>
    <property type="match status" value="1"/>
</dbReference>
<feature type="domain" description="TIL" evidence="1">
    <location>
        <begin position="16"/>
        <end position="55"/>
    </location>
</feature>
<dbReference type="CDD" id="cd19941">
    <property type="entry name" value="TIL"/>
    <property type="match status" value="1"/>
</dbReference>
<evidence type="ECO:0000259" key="1">
    <source>
        <dbReference type="Pfam" id="PF01826"/>
    </source>
</evidence>
<accession>A0A2L2ZAT2</accession>
<proteinExistence type="evidence at transcript level"/>
<dbReference type="EMBL" id="IAAA01130245">
    <property type="protein sequence ID" value="LAA17277.1"/>
    <property type="molecule type" value="mRNA"/>
</dbReference>
<dbReference type="InterPro" id="IPR002919">
    <property type="entry name" value="TIL_dom"/>
</dbReference>
<name>A0A2L2ZAT2_PARTP</name>
<dbReference type="AlphaFoldDB" id="A0A2L2ZAT2"/>
<evidence type="ECO:0000313" key="2">
    <source>
        <dbReference type="EMBL" id="LAA17277.1"/>
    </source>
</evidence>
<reference evidence="2" key="1">
    <citation type="journal article" date="2016" name="Mol. Ecol. Resour.">
        <title>Evaluation of the impact of RNA preservation methods of spiders for de novo transcriptome assembly.</title>
        <authorList>
            <person name="Kono N."/>
            <person name="Nakamura H."/>
            <person name="Ito Y."/>
            <person name="Tomita M."/>
            <person name="Arakawa K."/>
        </authorList>
    </citation>
    <scope>NUCLEOTIDE SEQUENCE</scope>
    <source>
        <tissue evidence="2">Whole body</tissue>
    </source>
</reference>
<organism evidence="2">
    <name type="scientific">Parasteatoda tepidariorum</name>
    <name type="common">Common house spider</name>
    <name type="synonym">Achaearanea tepidariorum</name>
    <dbReference type="NCBI Taxonomy" id="114398"/>
    <lineage>
        <taxon>Eukaryota</taxon>
        <taxon>Metazoa</taxon>
        <taxon>Ecdysozoa</taxon>
        <taxon>Arthropoda</taxon>
        <taxon>Chelicerata</taxon>
        <taxon>Arachnida</taxon>
        <taxon>Araneae</taxon>
        <taxon>Araneomorphae</taxon>
        <taxon>Entelegynae</taxon>
        <taxon>Araneoidea</taxon>
        <taxon>Theridiidae</taxon>
        <taxon>Parasteatoda</taxon>
    </lineage>
</organism>